<dbReference type="RefSeq" id="WP_097121119.1">
    <property type="nucleotide sequence ID" value="NZ_OCND01000002.1"/>
</dbReference>
<dbReference type="AlphaFoldDB" id="A0A286D3W6"/>
<gene>
    <name evidence="7" type="ORF">SAMN06296416_102360</name>
</gene>
<dbReference type="InterPro" id="IPR036709">
    <property type="entry name" value="Autotransporte_beta_dom_sf"/>
</dbReference>
<evidence type="ECO:0000256" key="2">
    <source>
        <dbReference type="ARBA" id="ARBA00022729"/>
    </source>
</evidence>
<evidence type="ECO:0000256" key="4">
    <source>
        <dbReference type="PIRSR" id="PIRSR037375-1"/>
    </source>
</evidence>
<name>A0A286D3W6_9GAMM</name>
<dbReference type="PANTHER" id="PTHR45648:SF22">
    <property type="entry name" value="GDSL LIPASE_ACYLHYDROLASE FAMILY PROTEIN (AFU_ORTHOLOGUE AFUA_4G14700)"/>
    <property type="match status" value="1"/>
</dbReference>
<evidence type="ECO:0000259" key="6">
    <source>
        <dbReference type="PROSITE" id="PS51208"/>
    </source>
</evidence>
<dbReference type="EMBL" id="OCND01000002">
    <property type="protein sequence ID" value="SOD53341.1"/>
    <property type="molecule type" value="Genomic_DNA"/>
</dbReference>
<dbReference type="Pfam" id="PF03797">
    <property type="entry name" value="Autotransporter"/>
    <property type="match status" value="1"/>
</dbReference>
<evidence type="ECO:0000256" key="5">
    <source>
        <dbReference type="SAM" id="SignalP"/>
    </source>
</evidence>
<sequence length="606" mass="63581">MKSLKSPVRSLLALSLALAAMPALAQDNPYSKTVFFGDSLTDSGSFRPGLVQVGGPSAAILGRFSTNPGLVWAEFLADYYGTDATSANQGGDNYAVGGSRLNVERTSPLGPVPSLATQVSTYLAANGGRADPNALYTVWGGANDLFAVAGGEPLTTIASAVTTQVGIVGALQQNGARYVLVPNIPDLGQTPQFMAQGAAGAAAGTQLAMAYNNALYGGLGAAGLRVIPVDTFSFLREVVAAPATYGFVNVTGTACNIESSLTCSPANYVVPSAAENYLFADGVHPTTGAHRMLSQYALSILEGPRQIAVLPYAASVIGRGRAERVAHHVSGKPEADGMRWWGDLRGDMLRYDHGDDFDGAGPAGTFGVDWSRGAMVFGGFAGYGRNKQDFGLRRGSFDESDATLGGFAGWYGDNVWVNGQVSYSWLSYDVDRDVQLGTATRRHSGSPDGSNLSIGLSAGYQFGEGLLRHGPVASVLSQRIKVDGYTESNPSSTALVHGEQDFDSLIGSIGWQASYAINEHVRPYARLTVDREFEKPPEEVFAQVQTLPGMAPYAVPGLDKDRDYGTVVLGARTRLFGLDADIGLNTTVNQKGGSNSGVFATVSGSF</sequence>
<reference evidence="7 8" key="1">
    <citation type="submission" date="2017-09" db="EMBL/GenBank/DDBJ databases">
        <authorList>
            <person name="Ehlers B."/>
            <person name="Leendertz F.H."/>
        </authorList>
    </citation>
    <scope>NUCLEOTIDE SEQUENCE [LARGE SCALE GENOMIC DNA]</scope>
    <source>
        <strain evidence="7 8">CGMCC 1.10978</strain>
    </source>
</reference>
<feature type="active site" evidence="4">
    <location>
        <position position="284"/>
    </location>
</feature>
<evidence type="ECO:0000256" key="1">
    <source>
        <dbReference type="ARBA" id="ARBA00008668"/>
    </source>
</evidence>
<feature type="active site" description="Nucleophile" evidence="4">
    <location>
        <position position="39"/>
    </location>
</feature>
<accession>A0A286D3W6</accession>
<protein>
    <submittedName>
        <fullName evidence="7">Outer membrane lipase/esterase</fullName>
    </submittedName>
</protein>
<dbReference type="SUPFAM" id="SSF52266">
    <property type="entry name" value="SGNH hydrolase"/>
    <property type="match status" value="1"/>
</dbReference>
<dbReference type="Pfam" id="PF00657">
    <property type="entry name" value="Lipase_GDSL"/>
    <property type="match status" value="1"/>
</dbReference>
<feature type="domain" description="Autotransporter" evidence="6">
    <location>
        <begin position="333"/>
        <end position="606"/>
    </location>
</feature>
<dbReference type="Gene3D" id="2.40.128.130">
    <property type="entry name" value="Autotransporter beta-domain"/>
    <property type="match status" value="1"/>
</dbReference>
<feature type="active site" evidence="4">
    <location>
        <position position="281"/>
    </location>
</feature>
<dbReference type="OrthoDB" id="5292073at2"/>
<keyword evidence="8" id="KW-1185">Reference proteome</keyword>
<proteinExistence type="inferred from homology"/>
<dbReference type="SMART" id="SM00869">
    <property type="entry name" value="Autotransporter"/>
    <property type="match status" value="1"/>
</dbReference>
<feature type="chain" id="PRO_5012289926" evidence="5">
    <location>
        <begin position="26"/>
        <end position="606"/>
    </location>
</feature>
<dbReference type="PROSITE" id="PS51208">
    <property type="entry name" value="AUTOTRANSPORTER"/>
    <property type="match status" value="1"/>
</dbReference>
<dbReference type="InterPro" id="IPR001087">
    <property type="entry name" value="GDSL"/>
</dbReference>
<dbReference type="InterPro" id="IPR017186">
    <property type="entry name" value="Lipase_autotranspt_EstA"/>
</dbReference>
<feature type="signal peptide" evidence="5">
    <location>
        <begin position="1"/>
        <end position="25"/>
    </location>
</feature>
<keyword evidence="3" id="KW-0378">Hydrolase</keyword>
<dbReference type="InterPro" id="IPR036514">
    <property type="entry name" value="SGNH_hydro_sf"/>
</dbReference>
<evidence type="ECO:0000313" key="8">
    <source>
        <dbReference type="Proteomes" id="UP000219374"/>
    </source>
</evidence>
<dbReference type="PIRSF" id="PIRSF037375">
    <property type="entry name" value="Autotrns_EstA"/>
    <property type="match status" value="1"/>
</dbReference>
<dbReference type="InterPro" id="IPR005546">
    <property type="entry name" value="Autotransporte_beta"/>
</dbReference>
<keyword evidence="2 5" id="KW-0732">Signal</keyword>
<evidence type="ECO:0000313" key="7">
    <source>
        <dbReference type="EMBL" id="SOD53341.1"/>
    </source>
</evidence>
<dbReference type="Gene3D" id="3.40.50.1110">
    <property type="entry name" value="SGNH hydrolase"/>
    <property type="match status" value="1"/>
</dbReference>
<dbReference type="GO" id="GO:0016788">
    <property type="term" value="F:hydrolase activity, acting on ester bonds"/>
    <property type="evidence" value="ECO:0007669"/>
    <property type="project" value="InterPro"/>
</dbReference>
<dbReference type="SUPFAM" id="SSF103515">
    <property type="entry name" value="Autotransporter"/>
    <property type="match status" value="1"/>
</dbReference>
<dbReference type="Proteomes" id="UP000219374">
    <property type="component" value="Unassembled WGS sequence"/>
</dbReference>
<dbReference type="CDD" id="cd01847">
    <property type="entry name" value="Triacylglycerol_lipase_like"/>
    <property type="match status" value="1"/>
</dbReference>
<comment type="similarity">
    <text evidence="1">Belongs to the 'GDSL' lipolytic enzyme family.</text>
</comment>
<evidence type="ECO:0000256" key="3">
    <source>
        <dbReference type="ARBA" id="ARBA00022801"/>
    </source>
</evidence>
<dbReference type="PANTHER" id="PTHR45648">
    <property type="entry name" value="GDSL LIPASE/ACYLHYDROLASE FAMILY PROTEIN (AFU_ORTHOLOGUE AFUA_4G14700)"/>
    <property type="match status" value="1"/>
</dbReference>
<organism evidence="7 8">
    <name type="scientific">Pseudoxanthomonas wuyuanensis</name>
    <dbReference type="NCBI Taxonomy" id="1073196"/>
    <lineage>
        <taxon>Bacteria</taxon>
        <taxon>Pseudomonadati</taxon>
        <taxon>Pseudomonadota</taxon>
        <taxon>Gammaproteobacteria</taxon>
        <taxon>Lysobacterales</taxon>
        <taxon>Lysobacteraceae</taxon>
        <taxon>Pseudoxanthomonas</taxon>
    </lineage>
</organism>
<dbReference type="InterPro" id="IPR051058">
    <property type="entry name" value="GDSL_Est/Lipase"/>
</dbReference>